<dbReference type="OrthoDB" id="409395at2759"/>
<feature type="region of interest" description="Disordered" evidence="2">
    <location>
        <begin position="1122"/>
        <end position="1180"/>
    </location>
</feature>
<dbReference type="GO" id="GO:0031048">
    <property type="term" value="P:regulatory ncRNA-mediated heterochromatin formation"/>
    <property type="evidence" value="ECO:0007669"/>
    <property type="project" value="TreeGrafter"/>
</dbReference>
<dbReference type="GO" id="GO:0004386">
    <property type="term" value="F:helicase activity"/>
    <property type="evidence" value="ECO:0007669"/>
    <property type="project" value="InterPro"/>
</dbReference>
<evidence type="ECO:0000313" key="7">
    <source>
        <dbReference type="Proteomes" id="UP000275078"/>
    </source>
</evidence>
<keyword evidence="1" id="KW-0378">Hydrolase</keyword>
<dbReference type="InterPro" id="IPR047187">
    <property type="entry name" value="SF1_C_Upf1"/>
</dbReference>
<accession>A0A3N4IBE6</accession>
<evidence type="ECO:0000256" key="2">
    <source>
        <dbReference type="SAM" id="MobiDB-lite"/>
    </source>
</evidence>
<evidence type="ECO:0000259" key="5">
    <source>
        <dbReference type="Pfam" id="PF25396"/>
    </source>
</evidence>
<feature type="region of interest" description="Disordered" evidence="2">
    <location>
        <begin position="47"/>
        <end position="68"/>
    </location>
</feature>
<dbReference type="InterPro" id="IPR057373">
    <property type="entry name" value="ZNFX1"/>
</dbReference>
<dbReference type="PANTHER" id="PTHR10887:SF341">
    <property type="entry name" value="NFX1-TYPE ZINC FINGER-CONTAINING PROTEIN 1"/>
    <property type="match status" value="1"/>
</dbReference>
<feature type="region of interest" description="Disordered" evidence="2">
    <location>
        <begin position="1"/>
        <end position="28"/>
    </location>
</feature>
<organism evidence="6 7">
    <name type="scientific">Ascobolus immersus RN42</name>
    <dbReference type="NCBI Taxonomy" id="1160509"/>
    <lineage>
        <taxon>Eukaryota</taxon>
        <taxon>Fungi</taxon>
        <taxon>Dikarya</taxon>
        <taxon>Ascomycota</taxon>
        <taxon>Pezizomycotina</taxon>
        <taxon>Pezizomycetes</taxon>
        <taxon>Pezizales</taxon>
        <taxon>Ascobolaceae</taxon>
        <taxon>Ascobolus</taxon>
    </lineage>
</organism>
<dbReference type="PANTHER" id="PTHR10887">
    <property type="entry name" value="DNA2/NAM7 HELICASE FAMILY"/>
    <property type="match status" value="1"/>
</dbReference>
<sequence length="1297" mass="145378">MSGKSHRGFFKKTKGPTGNAKRGGYQQPVQYEATSGEMNAGISERFKRMNFRGNGSGPSGSDQPNEMKPRNRLLEMFERETTEGQEGWRGLPDIPTPEEVMREDVELPTNNIDAPFESVDDYLSTHYDLLREDATAHLREGVSYLRADPHMQDNSEFCIYERVRIIGFTFASMGVCTRVSFSLARAGKRIPWASSKRLLPGTIVVLSSDEFETVKIATVAARPIAGLVQAGDPEVDLLFPARDNDLDTSRTYTMFESRSAYYEAYKHVLIGLQRMNEKNFPLARHLAMVDPDIGPPQYVLDNPEWDMSQVFDKVEDKAAVRRLNILEPWPETVGSEMDESQKEALSRILTKQVAIVQGPPGTGKTFTSVKALRAILSNMKEGDPPVVVACQTNHALDQLLGYVLEFEDNIIRLGGRTQDRDKIKKRTLYEMSKSSPIQIANSSFPRTKRSLENIKVDMKGILDAFKADFILPKHLVKRGLITDEQYQSFSIGNQDWVSAEEDASPEGDISSWLGRENIVPREQSFDKYLDYEDEDLEIERIQELEAEFLGLGEDEEFDDSLRGDYVSLSQRQDARDSIGVSQREIQEALKGDDVWAWPPHVRLAVYNHLRAKYLAMVMEEFRDRCEKYLNFSKDLAVAKREKQAYILESAKLIGMTTTGLAKYRTLVAATKPRVVMIEEAAESLEGPLIVGCTPSVQQLILVGDHRQLTGTCAVKDLERDPYFLCVSMFERLVNNDIGYTMLSAQRRMRPEIRQLIYPIYLDKLYDHESVVGRPSVKGMGDTNVFFYTHDQYEASNSGTSKVNEQESKMITEFCNYLVLNGNDPKRITILTFYAGQKFKIYGDLRDHQGLRDAQIRVATVDAYQGEENDIVILSLVRSNNEGKIGFLSVENRVCVALSRARLGFYIFGNAGLVTSASRLWWDVGQILSRDTPRIQDFIPVTCERHKNVVEIFNHYDWNGLTGGCRAECKERLPCGHECVLKCHPFDHSNYRCPADCGAMLPCGHRCSKQCFAPCACTEKCAEKRSLRPGLGYDEMPVNDIPQGVPYSSPDIRYQPQGVAYSSQDIRYQPTPVSSQSPAGVPIKAAGRGPSFARSANGMGLGLERKYTQVQTRPEKLIDFGDEEEEFQPRTVLPKGPPPPVPPAHTRPPIPPPHSRPNMGTAMGAATPQSPPQSWDRPAYVSPTFSSWELDTGRPNGISPPQVPSTGSWERQAAIEHWGDQVQYSTRGALPVGVKPQRYPVVNMPAANAGRSYGAVVTQPVTRMSEEAWPSLGPSSGGKQRQNGGGNVNWVTKASRRR</sequence>
<evidence type="ECO:0000259" key="4">
    <source>
        <dbReference type="Pfam" id="PF13087"/>
    </source>
</evidence>
<dbReference type="GO" id="GO:0031380">
    <property type="term" value="C:nuclear RNA-directed RNA polymerase complex"/>
    <property type="evidence" value="ECO:0007669"/>
    <property type="project" value="TreeGrafter"/>
</dbReference>
<name>A0A3N4IBE6_ASCIM</name>
<evidence type="ECO:0000256" key="1">
    <source>
        <dbReference type="ARBA" id="ARBA00022806"/>
    </source>
</evidence>
<dbReference type="Pfam" id="PF25396">
    <property type="entry name" value="ZNFX1"/>
    <property type="match status" value="1"/>
</dbReference>
<dbReference type="Gene3D" id="3.40.50.300">
    <property type="entry name" value="P-loop containing nucleotide triphosphate hydrolases"/>
    <property type="match status" value="3"/>
</dbReference>
<feature type="domain" description="DNA2/NAM7 helicase helicase" evidence="3">
    <location>
        <begin position="337"/>
        <end position="712"/>
    </location>
</feature>
<dbReference type="SUPFAM" id="SSF52540">
    <property type="entry name" value="P-loop containing nucleoside triphosphate hydrolases"/>
    <property type="match status" value="1"/>
</dbReference>
<evidence type="ECO:0008006" key="8">
    <source>
        <dbReference type="Google" id="ProtNLM"/>
    </source>
</evidence>
<keyword evidence="1" id="KW-0067">ATP-binding</keyword>
<keyword evidence="1" id="KW-0347">Helicase</keyword>
<dbReference type="Pfam" id="PF13086">
    <property type="entry name" value="AAA_11"/>
    <property type="match status" value="1"/>
</dbReference>
<feature type="compositionally biased region" description="Polar residues" evidence="2">
    <location>
        <begin position="1272"/>
        <end position="1281"/>
    </location>
</feature>
<evidence type="ECO:0000313" key="6">
    <source>
        <dbReference type="EMBL" id="RPA81978.1"/>
    </source>
</evidence>
<dbReference type="InterPro" id="IPR027417">
    <property type="entry name" value="P-loop_NTPase"/>
</dbReference>
<feature type="compositionally biased region" description="Pro residues" evidence="2">
    <location>
        <begin position="1134"/>
        <end position="1154"/>
    </location>
</feature>
<dbReference type="Pfam" id="PF13087">
    <property type="entry name" value="AAA_12"/>
    <property type="match status" value="1"/>
</dbReference>
<dbReference type="CDD" id="cd06008">
    <property type="entry name" value="NF-X1-zinc-finger"/>
    <property type="match status" value="1"/>
</dbReference>
<dbReference type="STRING" id="1160509.A0A3N4IBE6"/>
<proteinExistence type="predicted"/>
<dbReference type="Proteomes" id="UP000275078">
    <property type="component" value="Unassembled WGS sequence"/>
</dbReference>
<gene>
    <name evidence="6" type="ORF">BJ508DRAFT_414451</name>
</gene>
<feature type="domain" description="ZNFX1" evidence="5">
    <location>
        <begin position="153"/>
        <end position="258"/>
    </location>
</feature>
<dbReference type="InterPro" id="IPR041677">
    <property type="entry name" value="DNA2/NAM7_AAA_11"/>
</dbReference>
<dbReference type="EMBL" id="ML119675">
    <property type="protein sequence ID" value="RPA81978.1"/>
    <property type="molecule type" value="Genomic_DNA"/>
</dbReference>
<evidence type="ECO:0000259" key="3">
    <source>
        <dbReference type="Pfam" id="PF13086"/>
    </source>
</evidence>
<keyword evidence="7" id="KW-1185">Reference proteome</keyword>
<feature type="domain" description="DNA2/NAM7 helicase-like C-terminal" evidence="4">
    <location>
        <begin position="726"/>
        <end position="910"/>
    </location>
</feature>
<dbReference type="CDD" id="cd18808">
    <property type="entry name" value="SF1_C_Upf1"/>
    <property type="match status" value="1"/>
</dbReference>
<protein>
    <recommendedName>
        <fullName evidence="8">P-loop containing nucleoside triphosphate hydrolase protein</fullName>
    </recommendedName>
</protein>
<dbReference type="FunFam" id="3.40.50.300:FF:001366">
    <property type="entry name" value="ATP binding protein, putative"/>
    <property type="match status" value="1"/>
</dbReference>
<dbReference type="InterPro" id="IPR041679">
    <property type="entry name" value="DNA2/NAM7-like_C"/>
</dbReference>
<reference evidence="6 7" key="1">
    <citation type="journal article" date="2018" name="Nat. Ecol. Evol.">
        <title>Pezizomycetes genomes reveal the molecular basis of ectomycorrhizal truffle lifestyle.</title>
        <authorList>
            <person name="Murat C."/>
            <person name="Payen T."/>
            <person name="Noel B."/>
            <person name="Kuo A."/>
            <person name="Morin E."/>
            <person name="Chen J."/>
            <person name="Kohler A."/>
            <person name="Krizsan K."/>
            <person name="Balestrini R."/>
            <person name="Da Silva C."/>
            <person name="Montanini B."/>
            <person name="Hainaut M."/>
            <person name="Levati E."/>
            <person name="Barry K.W."/>
            <person name="Belfiori B."/>
            <person name="Cichocki N."/>
            <person name="Clum A."/>
            <person name="Dockter R.B."/>
            <person name="Fauchery L."/>
            <person name="Guy J."/>
            <person name="Iotti M."/>
            <person name="Le Tacon F."/>
            <person name="Lindquist E.A."/>
            <person name="Lipzen A."/>
            <person name="Malagnac F."/>
            <person name="Mello A."/>
            <person name="Molinier V."/>
            <person name="Miyauchi S."/>
            <person name="Poulain J."/>
            <person name="Riccioni C."/>
            <person name="Rubini A."/>
            <person name="Sitrit Y."/>
            <person name="Splivallo R."/>
            <person name="Traeger S."/>
            <person name="Wang M."/>
            <person name="Zifcakova L."/>
            <person name="Wipf D."/>
            <person name="Zambonelli A."/>
            <person name="Paolocci F."/>
            <person name="Nowrousian M."/>
            <person name="Ottonello S."/>
            <person name="Baldrian P."/>
            <person name="Spatafora J.W."/>
            <person name="Henrissat B."/>
            <person name="Nagy L.G."/>
            <person name="Aury J.M."/>
            <person name="Wincker P."/>
            <person name="Grigoriev I.V."/>
            <person name="Bonfante P."/>
            <person name="Martin F.M."/>
        </authorList>
    </citation>
    <scope>NUCLEOTIDE SEQUENCE [LARGE SCALE GENOMIC DNA]</scope>
    <source>
        <strain evidence="6 7">RN42</strain>
    </source>
</reference>
<keyword evidence="1" id="KW-0547">Nucleotide-binding</keyword>
<feature type="compositionally biased region" description="Polar residues" evidence="2">
    <location>
        <begin position="1068"/>
        <end position="1077"/>
    </location>
</feature>
<feature type="compositionally biased region" description="Basic residues" evidence="2">
    <location>
        <begin position="1"/>
        <end position="14"/>
    </location>
</feature>
<feature type="region of interest" description="Disordered" evidence="2">
    <location>
        <begin position="1068"/>
        <end position="1087"/>
    </location>
</feature>
<dbReference type="InterPro" id="IPR045055">
    <property type="entry name" value="DNA2/NAM7-like"/>
</dbReference>
<feature type="region of interest" description="Disordered" evidence="2">
    <location>
        <begin position="1264"/>
        <end position="1297"/>
    </location>
</feature>